<dbReference type="InterPro" id="IPR052533">
    <property type="entry name" value="WalJ/YycJ-like"/>
</dbReference>
<organism evidence="2 3">
    <name type="scientific">Alkalibaculum sporogenes</name>
    <dbReference type="NCBI Taxonomy" id="2655001"/>
    <lineage>
        <taxon>Bacteria</taxon>
        <taxon>Bacillati</taxon>
        <taxon>Bacillota</taxon>
        <taxon>Clostridia</taxon>
        <taxon>Eubacteriales</taxon>
        <taxon>Eubacteriaceae</taxon>
        <taxon>Alkalibaculum</taxon>
    </lineage>
</organism>
<dbReference type="EMBL" id="WHNX01000015">
    <property type="protein sequence ID" value="MPW26240.1"/>
    <property type="molecule type" value="Genomic_DNA"/>
</dbReference>
<dbReference type="Gene3D" id="3.60.15.10">
    <property type="entry name" value="Ribonuclease Z/Hydroxyacylglutathione hydrolase-like"/>
    <property type="match status" value="1"/>
</dbReference>
<dbReference type="GO" id="GO:0016787">
    <property type="term" value="F:hydrolase activity"/>
    <property type="evidence" value="ECO:0007669"/>
    <property type="project" value="UniProtKB-KW"/>
</dbReference>
<gene>
    <name evidence="2" type="ORF">GC105_10615</name>
</gene>
<dbReference type="SUPFAM" id="SSF56281">
    <property type="entry name" value="Metallo-hydrolase/oxidoreductase"/>
    <property type="match status" value="1"/>
</dbReference>
<feature type="domain" description="Metallo-beta-lactamase" evidence="1">
    <location>
        <begin position="11"/>
        <end position="170"/>
    </location>
</feature>
<dbReference type="AlphaFoldDB" id="A0A6A7K9U3"/>
<evidence type="ECO:0000313" key="3">
    <source>
        <dbReference type="Proteomes" id="UP000440004"/>
    </source>
</evidence>
<dbReference type="InterPro" id="IPR036866">
    <property type="entry name" value="RibonucZ/Hydroxyglut_hydro"/>
</dbReference>
<accession>A0A6A7K9U3</accession>
<comment type="caution">
    <text evidence="2">The sequence shown here is derived from an EMBL/GenBank/DDBJ whole genome shotgun (WGS) entry which is preliminary data.</text>
</comment>
<keyword evidence="2" id="KW-0378">Hydrolase</keyword>
<reference evidence="2 3" key="1">
    <citation type="submission" date="2019-10" db="EMBL/GenBank/DDBJ databases">
        <title>Alkalibaculum tamaniensis sp.nov., a new alkaliphilic acetogen, isolated on methoxylated aromatics from a mud volcano.</title>
        <authorList>
            <person name="Khomyakova M.A."/>
            <person name="Merkel A.Y."/>
            <person name="Bonch-Osmolovskaya E.A."/>
            <person name="Slobodkin A.I."/>
        </authorList>
    </citation>
    <scope>NUCLEOTIDE SEQUENCE [LARGE SCALE GENOMIC DNA]</scope>
    <source>
        <strain evidence="2 3">M08DMB</strain>
    </source>
</reference>
<dbReference type="Pfam" id="PF12706">
    <property type="entry name" value="Lactamase_B_2"/>
    <property type="match status" value="1"/>
</dbReference>
<name>A0A6A7K9U3_9FIRM</name>
<proteinExistence type="predicted"/>
<dbReference type="PANTHER" id="PTHR47619:SF1">
    <property type="entry name" value="EXODEOXYRIBONUCLEASE WALJ"/>
    <property type="match status" value="1"/>
</dbReference>
<dbReference type="SMART" id="SM00849">
    <property type="entry name" value="Lactamase_B"/>
    <property type="match status" value="1"/>
</dbReference>
<sequence length="242" mass="28048">MKLKVLASGSSGNAYLLTSSGRSILLECGIRFEEIKKKLNFNFDNILGCLLTHEHMDHAKSVTNVLAHGIDCYMSQGTADALQLNHHRLHIANEQFTLDNFTIMPFKVEHDVKEPLGFLIYDNITKEKLVFATDTPYLIYRFNNVNYYMIECNYDRDKLEENIETGVINHSMRNRLLNSHFEINSLIEYFRFTDLKSCRKIVLIHLSSNNSSDDFQARIQNATGIDTEIAWNQNIELRLYPF</sequence>
<dbReference type="PANTHER" id="PTHR47619">
    <property type="entry name" value="METALLO-HYDROLASE YYCJ-RELATED"/>
    <property type="match status" value="1"/>
</dbReference>
<evidence type="ECO:0000313" key="2">
    <source>
        <dbReference type="EMBL" id="MPW26240.1"/>
    </source>
</evidence>
<keyword evidence="3" id="KW-1185">Reference proteome</keyword>
<evidence type="ECO:0000259" key="1">
    <source>
        <dbReference type="SMART" id="SM00849"/>
    </source>
</evidence>
<protein>
    <submittedName>
        <fullName evidence="2">MBL fold metallo-hydrolase</fullName>
    </submittedName>
</protein>
<dbReference type="InterPro" id="IPR001279">
    <property type="entry name" value="Metallo-B-lactamas"/>
</dbReference>
<dbReference type="Proteomes" id="UP000440004">
    <property type="component" value="Unassembled WGS sequence"/>
</dbReference>